<feature type="transmembrane region" description="Helical" evidence="5">
    <location>
        <begin position="277"/>
        <end position="295"/>
    </location>
</feature>
<dbReference type="GO" id="GO:0016020">
    <property type="term" value="C:membrane"/>
    <property type="evidence" value="ECO:0007669"/>
    <property type="project" value="UniProtKB-SubCell"/>
</dbReference>
<protein>
    <submittedName>
        <fullName evidence="8">Organic cation transporter protein</fullName>
    </submittedName>
</protein>
<dbReference type="KEGG" id="goe:100903181"/>
<dbReference type="CDD" id="cd17317">
    <property type="entry name" value="MFS_SLC22"/>
    <property type="match status" value="1"/>
</dbReference>
<keyword evidence="3 5" id="KW-1133">Transmembrane helix</keyword>
<dbReference type="InterPro" id="IPR036259">
    <property type="entry name" value="MFS_trans_sf"/>
</dbReference>
<evidence type="ECO:0000313" key="8">
    <source>
        <dbReference type="RefSeq" id="XP_018495839.1"/>
    </source>
</evidence>
<dbReference type="PANTHER" id="PTHR24064">
    <property type="entry name" value="SOLUTE CARRIER FAMILY 22 MEMBER"/>
    <property type="match status" value="1"/>
</dbReference>
<feature type="transmembrane region" description="Helical" evidence="5">
    <location>
        <begin position="214"/>
        <end position="238"/>
    </location>
</feature>
<dbReference type="GO" id="GO:0022857">
    <property type="term" value="F:transmembrane transporter activity"/>
    <property type="evidence" value="ECO:0007669"/>
    <property type="project" value="InterPro"/>
</dbReference>
<reference evidence="8" key="1">
    <citation type="submission" date="2025-08" db="UniProtKB">
        <authorList>
            <consortium name="RefSeq"/>
        </authorList>
    </citation>
    <scope>IDENTIFICATION</scope>
</reference>
<dbReference type="PROSITE" id="PS50850">
    <property type="entry name" value="MFS"/>
    <property type="match status" value="1"/>
</dbReference>
<keyword evidence="7" id="KW-1185">Reference proteome</keyword>
<dbReference type="GeneID" id="100903181"/>
<feature type="transmembrane region" description="Helical" evidence="5">
    <location>
        <begin position="449"/>
        <end position="472"/>
    </location>
</feature>
<comment type="subcellular location">
    <subcellularLocation>
        <location evidence="1">Membrane</location>
        <topology evidence="1">Multi-pass membrane protein</topology>
    </subcellularLocation>
</comment>
<evidence type="ECO:0000259" key="6">
    <source>
        <dbReference type="PROSITE" id="PS50850"/>
    </source>
</evidence>
<evidence type="ECO:0000256" key="2">
    <source>
        <dbReference type="ARBA" id="ARBA00022692"/>
    </source>
</evidence>
<dbReference type="InterPro" id="IPR020846">
    <property type="entry name" value="MFS_dom"/>
</dbReference>
<dbReference type="Proteomes" id="UP000694867">
    <property type="component" value="Unplaced"/>
</dbReference>
<feature type="transmembrane region" description="Helical" evidence="5">
    <location>
        <begin position="20"/>
        <end position="42"/>
    </location>
</feature>
<feature type="domain" description="Major facilitator superfamily (MFS) profile" evidence="6">
    <location>
        <begin position="100"/>
        <end position="538"/>
    </location>
</feature>
<dbReference type="RefSeq" id="XP_018495839.1">
    <property type="nucleotide sequence ID" value="XM_018640323.2"/>
</dbReference>
<name>A0AAJ7L6V1_9ACAR</name>
<accession>A0AAJ7L6V1</accession>
<evidence type="ECO:0000256" key="4">
    <source>
        <dbReference type="ARBA" id="ARBA00023136"/>
    </source>
</evidence>
<feature type="transmembrane region" description="Helical" evidence="5">
    <location>
        <begin position="363"/>
        <end position="384"/>
    </location>
</feature>
<dbReference type="Pfam" id="PF00083">
    <property type="entry name" value="Sugar_tr"/>
    <property type="match status" value="1"/>
</dbReference>
<evidence type="ECO:0000256" key="5">
    <source>
        <dbReference type="SAM" id="Phobius"/>
    </source>
</evidence>
<evidence type="ECO:0000313" key="7">
    <source>
        <dbReference type="Proteomes" id="UP000694867"/>
    </source>
</evidence>
<dbReference type="AlphaFoldDB" id="A0AAJ7L6V1"/>
<sequence length="587" mass="65002">MDFDEVLSLVGDLGRYQAFLFAAVCIPACLAAAATIFSHIFISEVPEHHCRFSVTSEQASHLNSSLAPAEDLQNALNMLFLPLDAKGSFSQCQQYDINPNTVIKQVVKQYNYLNSTILSEYVAQNNWPSVQCLDGWEYDTSEYSETLATKFNAVCDQAWLRSTAQSAFFLGGIIGSVAFGMISDKWGRRPALFGATALMVLGNFMEAFPPSYQAYIAMRFAVGLCYPSVYNLAFLVVAEMIGTKKRMLSSVVCHISYSFGMMVIAYVAHFIRDWQNLQMAFSLPMVLLISYYWMVPESPRWLISQGRLEEAEAIVQKMARINKVPLSANFLQSNLEGQSHGASPSGQKSDKIGVTQLLQYPKVVTKIFIIAIVWSLSGMVYHGMSFATPDLPSDTYFAFFMVGLFEIPGTLSAWYTMERFGRRNTIFVTLLLSGVFSIATAFVPDDAAWLSILLASLSKFCTSSTFTVIYVYAGELFPTVIRGFAIGMASTTGQTCLVITPYILYLGTVLGGAVPFLIIGTLGGLAALLVLSLPETLDSPLPSTLDESENYAEYLNRRRESRQLKAIVEVKEAREPTRTPRSYTINT</sequence>
<evidence type="ECO:0000256" key="3">
    <source>
        <dbReference type="ARBA" id="ARBA00022989"/>
    </source>
</evidence>
<dbReference type="Gene3D" id="1.20.1250.20">
    <property type="entry name" value="MFS general substrate transporter like domains"/>
    <property type="match status" value="1"/>
</dbReference>
<feature type="transmembrane region" description="Helical" evidence="5">
    <location>
        <begin position="484"/>
        <end position="504"/>
    </location>
</feature>
<feature type="transmembrane region" description="Helical" evidence="5">
    <location>
        <begin position="424"/>
        <end position="443"/>
    </location>
</feature>
<dbReference type="InterPro" id="IPR005828">
    <property type="entry name" value="MFS_sugar_transport-like"/>
</dbReference>
<feature type="transmembrane region" description="Helical" evidence="5">
    <location>
        <begin position="396"/>
        <end position="417"/>
    </location>
</feature>
<feature type="transmembrane region" description="Helical" evidence="5">
    <location>
        <begin position="510"/>
        <end position="531"/>
    </location>
</feature>
<evidence type="ECO:0000256" key="1">
    <source>
        <dbReference type="ARBA" id="ARBA00004141"/>
    </source>
</evidence>
<organism evidence="7 8">
    <name type="scientific">Galendromus occidentalis</name>
    <name type="common">western predatory mite</name>
    <dbReference type="NCBI Taxonomy" id="34638"/>
    <lineage>
        <taxon>Eukaryota</taxon>
        <taxon>Metazoa</taxon>
        <taxon>Ecdysozoa</taxon>
        <taxon>Arthropoda</taxon>
        <taxon>Chelicerata</taxon>
        <taxon>Arachnida</taxon>
        <taxon>Acari</taxon>
        <taxon>Parasitiformes</taxon>
        <taxon>Mesostigmata</taxon>
        <taxon>Gamasina</taxon>
        <taxon>Phytoseioidea</taxon>
        <taxon>Phytoseiidae</taxon>
        <taxon>Typhlodrominae</taxon>
        <taxon>Galendromus</taxon>
    </lineage>
</organism>
<dbReference type="SUPFAM" id="SSF103473">
    <property type="entry name" value="MFS general substrate transporter"/>
    <property type="match status" value="1"/>
</dbReference>
<feature type="transmembrane region" description="Helical" evidence="5">
    <location>
        <begin position="250"/>
        <end position="271"/>
    </location>
</feature>
<proteinExistence type="predicted"/>
<keyword evidence="4 5" id="KW-0472">Membrane</keyword>
<gene>
    <name evidence="8" type="primary">LOC100903181</name>
</gene>
<keyword evidence="2 5" id="KW-0812">Transmembrane</keyword>